<proteinExistence type="predicted"/>
<evidence type="ECO:0000313" key="1">
    <source>
        <dbReference type="EMBL" id="MCP8969084.1"/>
    </source>
</evidence>
<accession>A0AA42BR36</accession>
<organism evidence="1 2">
    <name type="scientific">Ectobacillus ponti</name>
    <dbReference type="NCBI Taxonomy" id="2961894"/>
    <lineage>
        <taxon>Bacteria</taxon>
        <taxon>Bacillati</taxon>
        <taxon>Bacillota</taxon>
        <taxon>Bacilli</taxon>
        <taxon>Bacillales</taxon>
        <taxon>Bacillaceae</taxon>
        <taxon>Ectobacillus</taxon>
    </lineage>
</organism>
<dbReference type="Proteomes" id="UP001156102">
    <property type="component" value="Unassembled WGS sequence"/>
</dbReference>
<dbReference type="AlphaFoldDB" id="A0AA42BR36"/>
<gene>
    <name evidence="1" type="ORF">NK662_11090</name>
</gene>
<protein>
    <submittedName>
        <fullName evidence="1">Uncharacterized protein</fullName>
    </submittedName>
</protein>
<sequence length="71" mass="7963">MTAAVNLSTIRKVVHLHDEYQVNSFLHDGWVLLSVGTVVNGDTATVVHILGRDMEEGPEDEFDKFLCEYIS</sequence>
<keyword evidence="2" id="KW-1185">Reference proteome</keyword>
<dbReference type="RefSeq" id="WP_254759003.1">
    <property type="nucleotide sequence ID" value="NZ_JANCLT010000005.1"/>
</dbReference>
<reference evidence="1" key="1">
    <citation type="submission" date="2022-07" db="EMBL/GenBank/DDBJ databases">
        <authorList>
            <person name="Li W.-J."/>
            <person name="Deng Q.-Q."/>
        </authorList>
    </citation>
    <scope>NUCLEOTIDE SEQUENCE</scope>
    <source>
        <strain evidence="1">SYSU M60031</strain>
    </source>
</reference>
<comment type="caution">
    <text evidence="1">The sequence shown here is derived from an EMBL/GenBank/DDBJ whole genome shotgun (WGS) entry which is preliminary data.</text>
</comment>
<dbReference type="EMBL" id="JANCLT010000005">
    <property type="protein sequence ID" value="MCP8969084.1"/>
    <property type="molecule type" value="Genomic_DNA"/>
</dbReference>
<name>A0AA42BR36_9BACI</name>
<evidence type="ECO:0000313" key="2">
    <source>
        <dbReference type="Proteomes" id="UP001156102"/>
    </source>
</evidence>